<organism evidence="8 9">
    <name type="scientific">Rhodovarius crocodyli</name>
    <dbReference type="NCBI Taxonomy" id="1979269"/>
    <lineage>
        <taxon>Bacteria</taxon>
        <taxon>Pseudomonadati</taxon>
        <taxon>Pseudomonadota</taxon>
        <taxon>Alphaproteobacteria</taxon>
        <taxon>Acetobacterales</taxon>
        <taxon>Roseomonadaceae</taxon>
        <taxon>Rhodovarius</taxon>
    </lineage>
</organism>
<dbReference type="InterPro" id="IPR002641">
    <property type="entry name" value="PNPLA_dom"/>
</dbReference>
<comment type="cofactor">
    <cofactor evidence="1">
        <name>FAD</name>
        <dbReference type="ChEBI" id="CHEBI:57692"/>
    </cofactor>
</comment>
<keyword evidence="2" id="KW-0285">Flavoprotein</keyword>
<evidence type="ECO:0000256" key="6">
    <source>
        <dbReference type="PROSITE-ProRule" id="PRU01161"/>
    </source>
</evidence>
<keyword evidence="4" id="KW-0560">Oxidoreductase</keyword>
<keyword evidence="5 6" id="KW-0443">Lipid metabolism</keyword>
<dbReference type="PANTHER" id="PTHR43557">
    <property type="entry name" value="APOPTOSIS-INDUCING FACTOR 1"/>
    <property type="match status" value="1"/>
</dbReference>
<evidence type="ECO:0000259" key="7">
    <source>
        <dbReference type="PROSITE" id="PS51635"/>
    </source>
</evidence>
<dbReference type="InterPro" id="IPR016156">
    <property type="entry name" value="FAD/NAD-linked_Rdtase_dimer_sf"/>
</dbReference>
<feature type="active site" description="Nucleophile" evidence="6">
    <location>
        <position position="447"/>
    </location>
</feature>
<dbReference type="GO" id="GO:0005737">
    <property type="term" value="C:cytoplasm"/>
    <property type="evidence" value="ECO:0007669"/>
    <property type="project" value="TreeGrafter"/>
</dbReference>
<dbReference type="GO" id="GO:0016042">
    <property type="term" value="P:lipid catabolic process"/>
    <property type="evidence" value="ECO:0007669"/>
    <property type="project" value="UniProtKB-UniRule"/>
</dbReference>
<comment type="caution">
    <text evidence="8">The sequence shown here is derived from an EMBL/GenBank/DDBJ whole genome shotgun (WGS) entry which is preliminary data.</text>
</comment>
<feature type="short sequence motif" description="GXSXG" evidence="6">
    <location>
        <begin position="445"/>
        <end position="449"/>
    </location>
</feature>
<evidence type="ECO:0000256" key="5">
    <source>
        <dbReference type="ARBA" id="ARBA00023098"/>
    </source>
</evidence>
<dbReference type="Gene3D" id="3.40.1090.10">
    <property type="entry name" value="Cytosolic phospholipase A2 catalytic domain"/>
    <property type="match status" value="2"/>
</dbReference>
<dbReference type="SUPFAM" id="SSF55424">
    <property type="entry name" value="FAD/NAD-linked reductases, dimerisation (C-terminal) domain"/>
    <property type="match status" value="1"/>
</dbReference>
<evidence type="ECO:0000256" key="3">
    <source>
        <dbReference type="ARBA" id="ARBA00022827"/>
    </source>
</evidence>
<dbReference type="EMBL" id="SACL01000001">
    <property type="protein sequence ID" value="RVT99571.1"/>
    <property type="molecule type" value="Genomic_DNA"/>
</dbReference>
<evidence type="ECO:0000313" key="8">
    <source>
        <dbReference type="EMBL" id="RVT99571.1"/>
    </source>
</evidence>
<protein>
    <submittedName>
        <fullName evidence="8">Pyridine nucleotide-disulfide oxidoreductase</fullName>
    </submittedName>
</protein>
<feature type="domain" description="PNPLA" evidence="7">
    <location>
        <begin position="414"/>
        <end position="610"/>
    </location>
</feature>
<dbReference type="SUPFAM" id="SSF52151">
    <property type="entry name" value="FabD/lysophospholipase-like"/>
    <property type="match status" value="1"/>
</dbReference>
<gene>
    <name evidence="8" type="ORF">EOD42_05685</name>
</gene>
<evidence type="ECO:0000256" key="4">
    <source>
        <dbReference type="ARBA" id="ARBA00023002"/>
    </source>
</evidence>
<evidence type="ECO:0000313" key="9">
    <source>
        <dbReference type="Proteomes" id="UP000282957"/>
    </source>
</evidence>
<dbReference type="OrthoDB" id="7809559at2"/>
<dbReference type="Pfam" id="PF07992">
    <property type="entry name" value="Pyr_redox_2"/>
    <property type="match status" value="1"/>
</dbReference>
<dbReference type="PRINTS" id="PR00411">
    <property type="entry name" value="PNDRDTASEI"/>
</dbReference>
<evidence type="ECO:0000256" key="1">
    <source>
        <dbReference type="ARBA" id="ARBA00001974"/>
    </source>
</evidence>
<dbReference type="Pfam" id="PF14759">
    <property type="entry name" value="Reductase_C"/>
    <property type="match status" value="1"/>
</dbReference>
<keyword evidence="6" id="KW-0378">Hydrolase</keyword>
<dbReference type="InterPro" id="IPR016035">
    <property type="entry name" value="Acyl_Trfase/lysoPLipase"/>
</dbReference>
<dbReference type="Gene3D" id="3.50.50.60">
    <property type="entry name" value="FAD/NAD(P)-binding domain"/>
    <property type="match status" value="2"/>
</dbReference>
<feature type="active site" description="Proton acceptor" evidence="6">
    <location>
        <position position="597"/>
    </location>
</feature>
<keyword evidence="3" id="KW-0274">FAD</keyword>
<dbReference type="PANTHER" id="PTHR43557:SF2">
    <property type="entry name" value="RIESKE DOMAIN-CONTAINING PROTEIN-RELATED"/>
    <property type="match status" value="1"/>
</dbReference>
<dbReference type="Pfam" id="PF01734">
    <property type="entry name" value="Patatin"/>
    <property type="match status" value="1"/>
</dbReference>
<name>A0A437MPK1_9PROT</name>
<evidence type="ECO:0000256" key="2">
    <source>
        <dbReference type="ARBA" id="ARBA00022630"/>
    </source>
</evidence>
<dbReference type="GO" id="GO:0016787">
    <property type="term" value="F:hydrolase activity"/>
    <property type="evidence" value="ECO:0007669"/>
    <property type="project" value="UniProtKB-UniRule"/>
</dbReference>
<dbReference type="InterPro" id="IPR036188">
    <property type="entry name" value="FAD/NAD-bd_sf"/>
</dbReference>
<dbReference type="Proteomes" id="UP000282957">
    <property type="component" value="Unassembled WGS sequence"/>
</dbReference>
<dbReference type="GO" id="GO:0016651">
    <property type="term" value="F:oxidoreductase activity, acting on NAD(P)H"/>
    <property type="evidence" value="ECO:0007669"/>
    <property type="project" value="TreeGrafter"/>
</dbReference>
<dbReference type="SUPFAM" id="SSF51905">
    <property type="entry name" value="FAD/NAD(P)-binding domain"/>
    <property type="match status" value="1"/>
</dbReference>
<dbReference type="InterPro" id="IPR050446">
    <property type="entry name" value="FAD-oxidoreductase/Apoptosis"/>
</dbReference>
<sequence length="743" mass="80880">MPPRHVDFLLLGGGAAAASAAETLSLESTGKSILMLSAEDIPPYRRPMLSKQGLLGDAPALLHDDAWYRAQQIELALNTRAVSVDTDQHLVTTDAGETLHYDKLLIATGAQPRALGCPGERLPGVHHLRRWADREAVRDDIRAGAKHAVVLGGSFLGMEIAMTLNALGLSVTVVELGLLLLRHTESPEVSAEARRGAEEAGVTILLGDQVSEIRGEDRVTQVVTAAGRTLPCDILMVSVGVAPATVFLAGSGITLEKGLVVVDDQLRSSAADVFAAGDVTLFDDPVFARRRHIEHWDNAVKQGRLAARNMLGQGRRYDEVSYFYCDFGRFSFSMLGMPEGAAGQVRRGSWADASVALFYLEEGVPRALFSMGRPPEETRAAEGLIRYRVRLEDAAAKLADPAFVLNRVPTQTVLVLQGGGALGAFEAGVVKALEEREIFPDIVAGISIGALNGAIVAGNPRDATRALECFWEELSVQVPGWMPADAAGSWAAGQILSCGVPAFFRPRWMVDPLSPPAGWTSFYDTAPMRETLARYVDFSKLRQSPVRLLVGAVNVTNARFEVFDSYAQALTPDHILASGSLPPGFSWTEVNGQPYWDGGIVSNSPLDMVIDRCGPDGKRVFTVHLFAGERPLPRNMMEVQARRDEILYAERIRSDVRLKESTGAYRELVRSLLELAPPEMKSRVRQWPLYIQLMGDGAPMEITHFLREGREGEASSRDYDFSAPSVRFHLAQGYAEVGRALGR</sequence>
<keyword evidence="9" id="KW-1185">Reference proteome</keyword>
<dbReference type="InterPro" id="IPR021095">
    <property type="entry name" value="DUF3734"/>
</dbReference>
<accession>A0A437MPK1</accession>
<dbReference type="RefSeq" id="WP_127786466.1">
    <property type="nucleotide sequence ID" value="NZ_SACL01000001.1"/>
</dbReference>
<keyword evidence="6" id="KW-0442">Lipid degradation</keyword>
<dbReference type="CDD" id="cd07209">
    <property type="entry name" value="Pat_hypo_Ecoli_Z1214_like"/>
    <property type="match status" value="1"/>
</dbReference>
<dbReference type="InterPro" id="IPR028202">
    <property type="entry name" value="Reductase_C"/>
</dbReference>
<dbReference type="AlphaFoldDB" id="A0A437MPK1"/>
<dbReference type="Pfam" id="PF12536">
    <property type="entry name" value="DUF3734"/>
    <property type="match status" value="1"/>
</dbReference>
<feature type="short sequence motif" description="DGA/G" evidence="6">
    <location>
        <begin position="597"/>
        <end position="599"/>
    </location>
</feature>
<dbReference type="PROSITE" id="PS51635">
    <property type="entry name" value="PNPLA"/>
    <property type="match status" value="1"/>
</dbReference>
<proteinExistence type="predicted"/>
<feature type="short sequence motif" description="GXGXXG" evidence="6">
    <location>
        <begin position="418"/>
        <end position="423"/>
    </location>
</feature>
<reference evidence="8 9" key="1">
    <citation type="submission" date="2019-01" db="EMBL/GenBank/DDBJ databases">
        <authorList>
            <person name="Chen W.-M."/>
        </authorList>
    </citation>
    <scope>NUCLEOTIDE SEQUENCE [LARGE SCALE GENOMIC DNA]</scope>
    <source>
        <strain evidence="8 9">CCP-6</strain>
    </source>
</reference>
<dbReference type="InterPro" id="IPR023753">
    <property type="entry name" value="FAD/NAD-binding_dom"/>
</dbReference>
<dbReference type="Gene3D" id="3.30.390.30">
    <property type="match status" value="1"/>
</dbReference>
<dbReference type="PRINTS" id="PR00368">
    <property type="entry name" value="FADPNR"/>
</dbReference>